<reference evidence="1 2" key="1">
    <citation type="submission" date="2019-02" db="EMBL/GenBank/DDBJ databases">
        <title>Genome sequencing of the rare red list fungi Dentipellis fragilis.</title>
        <authorList>
            <person name="Buettner E."/>
            <person name="Kellner H."/>
        </authorList>
    </citation>
    <scope>NUCLEOTIDE SEQUENCE [LARGE SCALE GENOMIC DNA]</scope>
    <source>
        <strain evidence="1 2">DSM 105465</strain>
    </source>
</reference>
<sequence length="292" mass="32339">MALHCTLLVASLEGHSTHGLLELGTGNARVVSSHLSHITELSYIIPSPCRRVLTDDGTRSSPFAFLTEPAPNLRKLVLLEAWDGSWPGVAEQFDLLAGKAPRLREVELGICPIPWSSQIFQNLMSLEITLPDCLSRKLFVFTRPQPNQWSTLAPSLEQVMTILDNCSPTLETCRLDFGTLPLLGSAEGYSQTPVCLARLTSFSVRAMVTEFVAFFRCIEVPPRVQLSARLWSPYNDDGRNAPYFELIEIMQQHAARRLTSTAPFTYMSIDNVSYVNVTLSSPDVANALIVSI</sequence>
<gene>
    <name evidence="1" type="ORF">EVG20_g8820</name>
</gene>
<dbReference type="Proteomes" id="UP000298327">
    <property type="component" value="Unassembled WGS sequence"/>
</dbReference>
<accession>A0A4Y9Y3E5</accession>
<name>A0A4Y9Y3E5_9AGAM</name>
<keyword evidence="2" id="KW-1185">Reference proteome</keyword>
<proteinExistence type="predicted"/>
<protein>
    <recommendedName>
        <fullName evidence="3">F-box domain-containing protein</fullName>
    </recommendedName>
</protein>
<comment type="caution">
    <text evidence="1">The sequence shown here is derived from an EMBL/GenBank/DDBJ whole genome shotgun (WGS) entry which is preliminary data.</text>
</comment>
<dbReference type="AlphaFoldDB" id="A0A4Y9Y3E5"/>
<evidence type="ECO:0000313" key="1">
    <source>
        <dbReference type="EMBL" id="TFY56720.1"/>
    </source>
</evidence>
<dbReference type="EMBL" id="SEOQ01000804">
    <property type="protein sequence ID" value="TFY56720.1"/>
    <property type="molecule type" value="Genomic_DNA"/>
</dbReference>
<evidence type="ECO:0000313" key="2">
    <source>
        <dbReference type="Proteomes" id="UP000298327"/>
    </source>
</evidence>
<dbReference type="OrthoDB" id="3156934at2759"/>
<evidence type="ECO:0008006" key="3">
    <source>
        <dbReference type="Google" id="ProtNLM"/>
    </source>
</evidence>
<organism evidence="1 2">
    <name type="scientific">Dentipellis fragilis</name>
    <dbReference type="NCBI Taxonomy" id="205917"/>
    <lineage>
        <taxon>Eukaryota</taxon>
        <taxon>Fungi</taxon>
        <taxon>Dikarya</taxon>
        <taxon>Basidiomycota</taxon>
        <taxon>Agaricomycotina</taxon>
        <taxon>Agaricomycetes</taxon>
        <taxon>Russulales</taxon>
        <taxon>Hericiaceae</taxon>
        <taxon>Dentipellis</taxon>
    </lineage>
</organism>